<organism evidence="2 3">
    <name type="scientific">Labilibaculum antarcticum</name>
    <dbReference type="NCBI Taxonomy" id="1717717"/>
    <lineage>
        <taxon>Bacteria</taxon>
        <taxon>Pseudomonadati</taxon>
        <taxon>Bacteroidota</taxon>
        <taxon>Bacteroidia</taxon>
        <taxon>Marinilabiliales</taxon>
        <taxon>Marinifilaceae</taxon>
        <taxon>Labilibaculum</taxon>
    </lineage>
</organism>
<dbReference type="PANTHER" id="PTHR35804">
    <property type="entry name" value="LYSINE EXPORTER LYSO"/>
    <property type="match status" value="1"/>
</dbReference>
<dbReference type="InterPro" id="IPR005642">
    <property type="entry name" value="LysO"/>
</dbReference>
<gene>
    <name evidence="2" type="ORF">ALGA_0712</name>
</gene>
<reference evidence="2 3" key="1">
    <citation type="journal article" date="2018" name="Mar. Genomics">
        <title>Complete genome sequence of Marinifilaceae bacterium strain SPP2, isolated from the Antarctic marine sediment.</title>
        <authorList>
            <person name="Watanabe M."/>
            <person name="Kojima H."/>
            <person name="Fukui M."/>
        </authorList>
    </citation>
    <scope>NUCLEOTIDE SEQUENCE [LARGE SCALE GENOMIC DNA]</scope>
    <source>
        <strain evidence="2 3">SPP2</strain>
    </source>
</reference>
<dbReference type="PANTHER" id="PTHR35804:SF1">
    <property type="entry name" value="LYSINE EXPORTER LYSO"/>
    <property type="match status" value="1"/>
</dbReference>
<keyword evidence="1" id="KW-1133">Transmembrane helix</keyword>
<accession>A0A1Y1CIJ9</accession>
<feature type="transmembrane region" description="Helical" evidence="1">
    <location>
        <begin position="86"/>
        <end position="107"/>
    </location>
</feature>
<feature type="transmembrane region" description="Helical" evidence="1">
    <location>
        <begin position="175"/>
        <end position="198"/>
    </location>
</feature>
<reference evidence="3" key="2">
    <citation type="journal article" date="2020" name="Antonie Van Leeuwenhoek">
        <title>Labilibaculum antarcticum sp. nov., a novel facultative anaerobic, psychrotorelant bacterium isolated from marine sediment of Antarctica.</title>
        <authorList>
            <person name="Watanabe M."/>
            <person name="Kojima H."/>
            <person name="Fukui M."/>
        </authorList>
    </citation>
    <scope>NUCLEOTIDE SEQUENCE [LARGE SCALE GENOMIC DNA]</scope>
    <source>
        <strain evidence="3">SPP2</strain>
    </source>
</reference>
<proteinExistence type="predicted"/>
<dbReference type="Proteomes" id="UP000218267">
    <property type="component" value="Chromosome"/>
</dbReference>
<dbReference type="EMBL" id="AP018042">
    <property type="protein sequence ID" value="BAX79101.1"/>
    <property type="molecule type" value="Genomic_DNA"/>
</dbReference>
<keyword evidence="1" id="KW-0812">Transmembrane</keyword>
<evidence type="ECO:0000313" key="3">
    <source>
        <dbReference type="Proteomes" id="UP000218267"/>
    </source>
</evidence>
<dbReference type="RefSeq" id="WP_096428033.1">
    <property type="nucleotide sequence ID" value="NZ_AP018042.1"/>
</dbReference>
<dbReference type="GO" id="GO:0005886">
    <property type="term" value="C:plasma membrane"/>
    <property type="evidence" value="ECO:0007669"/>
    <property type="project" value="TreeGrafter"/>
</dbReference>
<dbReference type="KEGG" id="mbas:ALGA_0712"/>
<protein>
    <submittedName>
        <fullName evidence="2">Membrane protein</fullName>
    </submittedName>
</protein>
<feature type="transmembrane region" description="Helical" evidence="1">
    <location>
        <begin position="61"/>
        <end position="80"/>
    </location>
</feature>
<evidence type="ECO:0000256" key="1">
    <source>
        <dbReference type="SAM" id="Phobius"/>
    </source>
</evidence>
<keyword evidence="3" id="KW-1185">Reference proteome</keyword>
<sequence length="201" mass="21488">MKGSLIILSFFVLGLILGLTRFLPESLLESDFSIYALYLLMLLVGIGIGTDRNSWKVIREINIKIVLVPISVIVGSLLGVSAFSALLSNISIGEAMAVGAGFGYYSLSSVMITEFHSDTLGVIALLSNIIREILTLLATPLFVKYFGKLAGIASGGATAMDTTLPIIVRYSGKEYAIISVFSGIVLTILVPVIVPLILQFL</sequence>
<feature type="transmembrane region" description="Helical" evidence="1">
    <location>
        <begin position="32"/>
        <end position="49"/>
    </location>
</feature>
<keyword evidence="1" id="KW-0472">Membrane</keyword>
<dbReference type="GO" id="GO:0015661">
    <property type="term" value="F:L-lysine efflux transmembrane transporter activity"/>
    <property type="evidence" value="ECO:0007669"/>
    <property type="project" value="InterPro"/>
</dbReference>
<dbReference type="Pfam" id="PF03956">
    <property type="entry name" value="Lys_export"/>
    <property type="match status" value="1"/>
</dbReference>
<dbReference type="AlphaFoldDB" id="A0A1Y1CIJ9"/>
<evidence type="ECO:0000313" key="2">
    <source>
        <dbReference type="EMBL" id="BAX79101.1"/>
    </source>
</evidence>
<name>A0A1Y1CIJ9_9BACT</name>
<dbReference type="OrthoDB" id="371078at2"/>